<organism evidence="4 5">
    <name type="scientific">Olea europaea subsp. europaea</name>
    <dbReference type="NCBI Taxonomy" id="158383"/>
    <lineage>
        <taxon>Eukaryota</taxon>
        <taxon>Viridiplantae</taxon>
        <taxon>Streptophyta</taxon>
        <taxon>Embryophyta</taxon>
        <taxon>Tracheophyta</taxon>
        <taxon>Spermatophyta</taxon>
        <taxon>Magnoliopsida</taxon>
        <taxon>eudicotyledons</taxon>
        <taxon>Gunneridae</taxon>
        <taxon>Pentapetalae</taxon>
        <taxon>asterids</taxon>
        <taxon>lamiids</taxon>
        <taxon>Lamiales</taxon>
        <taxon>Oleaceae</taxon>
        <taxon>Oleeae</taxon>
        <taxon>Olea</taxon>
    </lineage>
</organism>
<reference evidence="4 5" key="1">
    <citation type="submission" date="2019-12" db="EMBL/GenBank/DDBJ databases">
        <authorList>
            <person name="Alioto T."/>
            <person name="Alioto T."/>
            <person name="Gomez Garrido J."/>
        </authorList>
    </citation>
    <scope>NUCLEOTIDE SEQUENCE [LARGE SCALE GENOMIC DNA]</scope>
</reference>
<dbReference type="EMBL" id="CACTIH010007259">
    <property type="protein sequence ID" value="CAA3006280.1"/>
    <property type="molecule type" value="Genomic_DNA"/>
</dbReference>
<dbReference type="Pfam" id="PF13041">
    <property type="entry name" value="PPR_2"/>
    <property type="match status" value="1"/>
</dbReference>
<evidence type="ECO:0008006" key="6">
    <source>
        <dbReference type="Google" id="ProtNLM"/>
    </source>
</evidence>
<comment type="caution">
    <text evidence="4">The sequence shown here is derived from an EMBL/GenBank/DDBJ whole genome shotgun (WGS) entry which is preliminary data.</text>
</comment>
<evidence type="ECO:0000256" key="1">
    <source>
        <dbReference type="ARBA" id="ARBA00007626"/>
    </source>
</evidence>
<proteinExistence type="inferred from homology"/>
<dbReference type="OrthoDB" id="185373at2759"/>
<protein>
    <recommendedName>
        <fullName evidence="6">Pentatricopeptide repeat-containing protein</fullName>
    </recommendedName>
</protein>
<gene>
    <name evidence="4" type="ORF">OLEA9_A067389</name>
</gene>
<evidence type="ECO:0000313" key="5">
    <source>
        <dbReference type="Proteomes" id="UP000594638"/>
    </source>
</evidence>
<dbReference type="PANTHER" id="PTHR46128">
    <property type="entry name" value="MITOCHONDRIAL GROUP I INTRON SPLICING FACTOR CCM1"/>
    <property type="match status" value="1"/>
</dbReference>
<dbReference type="Pfam" id="PF01535">
    <property type="entry name" value="PPR"/>
    <property type="match status" value="1"/>
</dbReference>
<dbReference type="Gramene" id="OE9A067389T1">
    <property type="protein sequence ID" value="OE9A067389C1"/>
    <property type="gene ID" value="OE9A067389"/>
</dbReference>
<dbReference type="InterPro" id="IPR050872">
    <property type="entry name" value="PPR_P_subfamily"/>
</dbReference>
<sequence length="239" mass="26904">MDELLKSRRINDALKLLDGMLKQDTWYSPNNNTIDIVLTAILKRGWGGRDCGKAWDLLNEIMSLGGDVKMASCNALLTELGKECDFVKMNLLMEEMKEREFHQIVDQALEAFEKTNDGDFRIETDVVLYNTLIDGLCKVWRQEEGLKLMEMEVNVVTLDALLDAMCKHGRVSSAVDFFSEMQEKGLKANAIIYTILITSFCRASNINKAMKLFEEMLKSGLSPDALVYNSLISGLAGLE</sequence>
<dbReference type="NCBIfam" id="TIGR00756">
    <property type="entry name" value="PPR"/>
    <property type="match status" value="2"/>
</dbReference>
<comment type="similarity">
    <text evidence="1">Belongs to the PPR family. P subfamily.</text>
</comment>
<dbReference type="PROSITE" id="PS51375">
    <property type="entry name" value="PPR"/>
    <property type="match status" value="2"/>
</dbReference>
<dbReference type="InterPro" id="IPR011990">
    <property type="entry name" value="TPR-like_helical_dom_sf"/>
</dbReference>
<accession>A0A8S0TK23</accession>
<dbReference type="Gene3D" id="1.25.40.10">
    <property type="entry name" value="Tetratricopeptide repeat domain"/>
    <property type="match status" value="2"/>
</dbReference>
<dbReference type="Proteomes" id="UP000594638">
    <property type="component" value="Unassembled WGS sequence"/>
</dbReference>
<keyword evidence="2" id="KW-0677">Repeat</keyword>
<evidence type="ECO:0000313" key="4">
    <source>
        <dbReference type="EMBL" id="CAA3006280.1"/>
    </source>
</evidence>
<name>A0A8S0TK23_OLEEU</name>
<evidence type="ECO:0000256" key="3">
    <source>
        <dbReference type="PROSITE-ProRule" id="PRU00708"/>
    </source>
</evidence>
<dbReference type="Pfam" id="PF12854">
    <property type="entry name" value="PPR_1"/>
    <property type="match status" value="1"/>
</dbReference>
<dbReference type="AlphaFoldDB" id="A0A8S0TK23"/>
<keyword evidence="5" id="KW-1185">Reference proteome</keyword>
<feature type="repeat" description="PPR" evidence="3">
    <location>
        <begin position="189"/>
        <end position="223"/>
    </location>
</feature>
<feature type="repeat" description="PPR" evidence="3">
    <location>
        <begin position="154"/>
        <end position="188"/>
    </location>
</feature>
<dbReference type="InterPro" id="IPR002885">
    <property type="entry name" value="PPR_rpt"/>
</dbReference>
<dbReference type="PANTHER" id="PTHR46128:SF164">
    <property type="entry name" value="PENTACOTRIPEPTIDE-REPEAT REGION OF PRORP DOMAIN-CONTAINING PROTEIN"/>
    <property type="match status" value="1"/>
</dbReference>
<evidence type="ECO:0000256" key="2">
    <source>
        <dbReference type="ARBA" id="ARBA00022737"/>
    </source>
</evidence>